<feature type="compositionally biased region" description="Basic and acidic residues" evidence="1">
    <location>
        <begin position="157"/>
        <end position="167"/>
    </location>
</feature>
<name>A0A8D1VR29_PIG</name>
<dbReference type="AlphaFoldDB" id="A0A8D1VR29"/>
<dbReference type="InterPro" id="IPR031449">
    <property type="entry name" value="ANXA2R"/>
</dbReference>
<evidence type="ECO:0008006" key="4">
    <source>
        <dbReference type="Google" id="ProtNLM"/>
    </source>
</evidence>
<feature type="region of interest" description="Disordered" evidence="1">
    <location>
        <begin position="141"/>
        <end position="208"/>
    </location>
</feature>
<organism evidence="2 3">
    <name type="scientific">Sus scrofa</name>
    <name type="common">Pig</name>
    <dbReference type="NCBI Taxonomy" id="9823"/>
    <lineage>
        <taxon>Eukaryota</taxon>
        <taxon>Metazoa</taxon>
        <taxon>Chordata</taxon>
        <taxon>Craniata</taxon>
        <taxon>Vertebrata</taxon>
        <taxon>Euteleostomi</taxon>
        <taxon>Mammalia</taxon>
        <taxon>Eutheria</taxon>
        <taxon>Laurasiatheria</taxon>
        <taxon>Artiodactyla</taxon>
        <taxon>Suina</taxon>
        <taxon>Suidae</taxon>
        <taxon>Sus</taxon>
    </lineage>
</organism>
<dbReference type="Proteomes" id="UP000694723">
    <property type="component" value="Unplaced"/>
</dbReference>
<reference evidence="2" key="1">
    <citation type="submission" date="2025-08" db="UniProtKB">
        <authorList>
            <consortium name="Ensembl"/>
        </authorList>
    </citation>
    <scope>IDENTIFICATION</scope>
</reference>
<proteinExistence type="predicted"/>
<evidence type="ECO:0000313" key="2">
    <source>
        <dbReference type="Ensembl" id="ENSSSCP00060027828.1"/>
    </source>
</evidence>
<dbReference type="GO" id="GO:0038023">
    <property type="term" value="F:signaling receptor activity"/>
    <property type="evidence" value="ECO:0007669"/>
    <property type="project" value="InterPro"/>
</dbReference>
<accession>A0A8D1VR29</accession>
<evidence type="ECO:0000256" key="1">
    <source>
        <dbReference type="SAM" id="MobiDB-lite"/>
    </source>
</evidence>
<dbReference type="PANTHER" id="PTHR38820:SF1">
    <property type="entry name" value="ANNEXIN-2 RECEPTOR"/>
    <property type="match status" value="1"/>
</dbReference>
<evidence type="ECO:0000313" key="3">
    <source>
        <dbReference type="Proteomes" id="UP000694723"/>
    </source>
</evidence>
<dbReference type="Ensembl" id="ENSSSCT00060065004.1">
    <property type="protein sequence ID" value="ENSSSCP00060027828.1"/>
    <property type="gene ID" value="ENSSSCG00060047899.1"/>
</dbReference>
<sequence>MVPSRMDDGSTAVSYNPVFLRSGLPPPTSRGVHKYPGPWPCSRLIPQSVQKLPQPAAGPRSPAMEQRFLGRVKEDWNSADVAPEVQPPPSECLAESGPWPLPFYPVLDEFSGDHDDFGCKLLSSPCWRLHFPFVGDRLGPRAPSTLEPSPAQLAPGGERDPAPEPDGRLLQQLALARPTGPRDRQQDVETPDSGPPSEDRSPPAPSRWSRDGLVSGCFEWIGRTLRALSCCGRCWSVFGAKEPLIAA</sequence>
<dbReference type="Pfam" id="PF15721">
    <property type="entry name" value="ANXA2R"/>
    <property type="match status" value="1"/>
</dbReference>
<dbReference type="PANTHER" id="PTHR38820">
    <property type="entry name" value="ANNEXIN-2 RECEPTOR"/>
    <property type="match status" value="1"/>
</dbReference>
<protein>
    <recommendedName>
        <fullName evidence="4">Annexin-2 receptor</fullName>
    </recommendedName>
</protein>